<evidence type="ECO:0000313" key="3">
    <source>
        <dbReference type="Proteomes" id="UP000307749"/>
    </source>
</evidence>
<dbReference type="STRING" id="993689.GCA_002077135_01187"/>
<evidence type="ECO:0008006" key="4">
    <source>
        <dbReference type="Google" id="ProtNLM"/>
    </source>
</evidence>
<name>A0A4V3UTL4_9GAMM</name>
<dbReference type="EMBL" id="MWQO01000016">
    <property type="protein sequence ID" value="THD11091.1"/>
    <property type="molecule type" value="Genomic_DNA"/>
</dbReference>
<dbReference type="OrthoDB" id="5953468at2"/>
<keyword evidence="3" id="KW-1185">Reference proteome</keyword>
<organism evidence="2 3">
    <name type="scientific">Metallibacterium scheffleri</name>
    <dbReference type="NCBI Taxonomy" id="993689"/>
    <lineage>
        <taxon>Bacteria</taxon>
        <taxon>Pseudomonadati</taxon>
        <taxon>Pseudomonadota</taxon>
        <taxon>Gammaproteobacteria</taxon>
        <taxon>Lysobacterales</taxon>
        <taxon>Rhodanobacteraceae</taxon>
        <taxon>Metallibacterium</taxon>
    </lineage>
</organism>
<reference evidence="2 3" key="1">
    <citation type="submission" date="2017-02" db="EMBL/GenBank/DDBJ databases">
        <title>Whole genome sequencing of Metallibacterium scheffleri DSM 24874 (T).</title>
        <authorList>
            <person name="Kumar S."/>
            <person name="Patil P."/>
            <person name="Patil P.B."/>
        </authorList>
    </citation>
    <scope>NUCLEOTIDE SEQUENCE [LARGE SCALE GENOMIC DNA]</scope>
    <source>
        <strain evidence="2 3">DSM 24874</strain>
    </source>
</reference>
<dbReference type="RefSeq" id="WP_081126506.1">
    <property type="nucleotide sequence ID" value="NZ_DAHXOC010000033.1"/>
</dbReference>
<evidence type="ECO:0000256" key="1">
    <source>
        <dbReference type="SAM" id="Phobius"/>
    </source>
</evidence>
<dbReference type="Pfam" id="PF17319">
    <property type="entry name" value="DUF5362"/>
    <property type="match status" value="1"/>
</dbReference>
<evidence type="ECO:0000313" key="2">
    <source>
        <dbReference type="EMBL" id="THD11091.1"/>
    </source>
</evidence>
<sequence>MDDRSALVRDLSLPLASGKGWVKFVGIINIIVGAFYALSIIGLIFAWIPIWMGVLLVQSGSAIERAQMAGDESALRMALDKLRVYFIIQGVLFIISLALMVLGFVMFFGVLMAAIANHNIYGM</sequence>
<gene>
    <name evidence="2" type="ORF">B1806_05050</name>
</gene>
<proteinExistence type="predicted"/>
<feature type="transmembrane region" description="Helical" evidence="1">
    <location>
        <begin position="84"/>
        <end position="116"/>
    </location>
</feature>
<comment type="caution">
    <text evidence="2">The sequence shown here is derived from an EMBL/GenBank/DDBJ whole genome shotgun (WGS) entry which is preliminary data.</text>
</comment>
<keyword evidence="1" id="KW-0472">Membrane</keyword>
<keyword evidence="1" id="KW-0812">Transmembrane</keyword>
<dbReference type="Proteomes" id="UP000307749">
    <property type="component" value="Unassembled WGS sequence"/>
</dbReference>
<feature type="transmembrane region" description="Helical" evidence="1">
    <location>
        <begin position="21"/>
        <end position="38"/>
    </location>
</feature>
<accession>A0A4V3UTL4</accession>
<dbReference type="AlphaFoldDB" id="A0A4V3UTL4"/>
<dbReference type="InterPro" id="IPR035287">
    <property type="entry name" value="DUF5362"/>
</dbReference>
<protein>
    <recommendedName>
        <fullName evidence="4">DUF5362 domain-containing protein</fullName>
    </recommendedName>
</protein>
<keyword evidence="1" id="KW-1133">Transmembrane helix</keyword>